<keyword evidence="6" id="KW-1185">Reference proteome</keyword>
<evidence type="ECO:0000256" key="3">
    <source>
        <dbReference type="ARBA" id="ARBA00022729"/>
    </source>
</evidence>
<feature type="signal peptide" evidence="4">
    <location>
        <begin position="1"/>
        <end position="26"/>
    </location>
</feature>
<dbReference type="PANTHER" id="PTHR30061">
    <property type="entry name" value="MALTOSE-BINDING PERIPLASMIC PROTEIN"/>
    <property type="match status" value="1"/>
</dbReference>
<dbReference type="PANTHER" id="PTHR30061:SF50">
    <property type="entry name" value="MALTOSE_MALTODEXTRIN-BINDING PERIPLASMIC PROTEIN"/>
    <property type="match status" value="1"/>
</dbReference>
<reference evidence="5 6" key="1">
    <citation type="submission" date="2021-10" db="EMBL/GenBank/DDBJ databases">
        <title>Draft genome of Aestuariibacter halophilus JC2043.</title>
        <authorList>
            <person name="Emsley S.A."/>
            <person name="Pfannmuller K.M."/>
            <person name="Ushijima B."/>
            <person name="Saw J.H."/>
            <person name="Videau P."/>
        </authorList>
    </citation>
    <scope>NUCLEOTIDE SEQUENCE [LARGE SCALE GENOMIC DNA]</scope>
    <source>
        <strain evidence="5 6">JC2043</strain>
    </source>
</reference>
<gene>
    <name evidence="5" type="ORF">LJ739_00460</name>
</gene>
<evidence type="ECO:0000256" key="4">
    <source>
        <dbReference type="SAM" id="SignalP"/>
    </source>
</evidence>
<keyword evidence="2" id="KW-0813">Transport</keyword>
<dbReference type="InterPro" id="IPR006059">
    <property type="entry name" value="SBP"/>
</dbReference>
<dbReference type="RefSeq" id="WP_229156631.1">
    <property type="nucleotide sequence ID" value="NZ_JAJEWP010000001.1"/>
</dbReference>
<evidence type="ECO:0000313" key="6">
    <source>
        <dbReference type="Proteomes" id="UP001520878"/>
    </source>
</evidence>
<evidence type="ECO:0000256" key="2">
    <source>
        <dbReference type="ARBA" id="ARBA00022448"/>
    </source>
</evidence>
<dbReference type="SUPFAM" id="SSF53850">
    <property type="entry name" value="Periplasmic binding protein-like II"/>
    <property type="match status" value="1"/>
</dbReference>
<keyword evidence="3 4" id="KW-0732">Signal</keyword>
<dbReference type="Pfam" id="PF13416">
    <property type="entry name" value="SBP_bac_8"/>
    <property type="match status" value="1"/>
</dbReference>
<evidence type="ECO:0000313" key="5">
    <source>
        <dbReference type="EMBL" id="MCC2614710.1"/>
    </source>
</evidence>
<organism evidence="5 6">
    <name type="scientific">Fluctibacter halophilus</name>
    <dbReference type="NCBI Taxonomy" id="226011"/>
    <lineage>
        <taxon>Bacteria</taxon>
        <taxon>Pseudomonadati</taxon>
        <taxon>Pseudomonadota</taxon>
        <taxon>Gammaproteobacteria</taxon>
        <taxon>Alteromonadales</taxon>
        <taxon>Alteromonadaceae</taxon>
        <taxon>Fluctibacter</taxon>
    </lineage>
</organism>
<sequence length="392" mass="43875">MNKALSATLWTLWFLTCGLCCQTLHAKTRLTLVYSQENYDFNSVFNRFTEQTGIEIASSRLLSGDMKTELLTRSDTNTLPDAAIVPADFIGLKQVNFSTIDDSLINPQLASRYLTLVRQQNQQYGIPLIAGNHLMLYFNRALIEQPATDWVSLQRQATVLPPDTKLIGWAYSEMYWLIPFLGAFDAMPTDGDRILLNQQGTREAIRYYHGLSETGIVDDSCSYQCATSLFRQGKQAYMINGSWAFSDYALSLQDNLGVALLPDINGNPMKPYYSAHVLVFPNQSLNGPNGDALRKLATFMQLPETQLTLWQRSNALPTHSAALQQIQTDDVNVNAMLEQLSQAVPIPTTANMAIVWEALLQGFNRYHGGAMTADEATRYMQYIAIKSLPETP</sequence>
<dbReference type="Gene3D" id="3.40.190.10">
    <property type="entry name" value="Periplasmic binding protein-like II"/>
    <property type="match status" value="2"/>
</dbReference>
<comment type="similarity">
    <text evidence="1">Belongs to the bacterial solute-binding protein 1 family.</text>
</comment>
<dbReference type="EMBL" id="JAJEWP010000001">
    <property type="protein sequence ID" value="MCC2614710.1"/>
    <property type="molecule type" value="Genomic_DNA"/>
</dbReference>
<evidence type="ECO:0000256" key="1">
    <source>
        <dbReference type="ARBA" id="ARBA00008520"/>
    </source>
</evidence>
<protein>
    <submittedName>
        <fullName evidence="5">Extracellular solute-binding protein</fullName>
    </submittedName>
</protein>
<feature type="chain" id="PRO_5047409717" evidence="4">
    <location>
        <begin position="27"/>
        <end position="392"/>
    </location>
</feature>
<accession>A0ABS8G2F1</accession>
<comment type="caution">
    <text evidence="5">The sequence shown here is derived from an EMBL/GenBank/DDBJ whole genome shotgun (WGS) entry which is preliminary data.</text>
</comment>
<proteinExistence type="inferred from homology"/>
<dbReference type="Proteomes" id="UP001520878">
    <property type="component" value="Unassembled WGS sequence"/>
</dbReference>
<name>A0ABS8G2F1_9ALTE</name>